<dbReference type="InterPro" id="IPR038488">
    <property type="entry name" value="Integrase_DNA-bd_sf"/>
</dbReference>
<evidence type="ECO:0000256" key="4">
    <source>
        <dbReference type="ARBA" id="ARBA00023172"/>
    </source>
</evidence>
<evidence type="ECO:0000259" key="7">
    <source>
        <dbReference type="PROSITE" id="PS51900"/>
    </source>
</evidence>
<dbReference type="InterPro" id="IPR011010">
    <property type="entry name" value="DNA_brk_join_enz"/>
</dbReference>
<evidence type="ECO:0000313" key="9">
    <source>
        <dbReference type="Proteomes" id="UP000049983"/>
    </source>
</evidence>
<dbReference type="Pfam" id="PF13356">
    <property type="entry name" value="Arm-DNA-bind_3"/>
    <property type="match status" value="1"/>
</dbReference>
<dbReference type="InterPro" id="IPR004107">
    <property type="entry name" value="Integrase_SAM-like_N"/>
</dbReference>
<sequence>MKISKRSVDALAPKDERYFVWDDAISGFGIRVGASGRKTFVCRYRNGNIRRQVKLGNVGTLTAEEARSAAKKVLANVTLGEDPAEERDAKRKAVTLSKLVELFVEGHGPKLKAASLTNYKSALNKHVLPVLGKRPAEAITTKDLNKIHISLVEQPFNANRVIAYLGSVFSWGADNGCVPEAFNPTRAVKRFKEQGRQRYLSDEELARLGSTLVLAETKGLPWTIKVTGYRRKHVAKGNQSIIYPLHVTNAIRLLLMTGCRLREILHLQWKKVDIGRGLLFLPDSKTGRKTVILNRSAIAILESMERTDRYVISGDIPDQPRHDLKRPWTHIRTSAELEDVRLHDLRHTQASVGAMAGFGLPIVGKLLGHASSMTTQRYAHIADDPARRASDAIGLSLEKMMGAETE</sequence>
<evidence type="ECO:0000256" key="3">
    <source>
        <dbReference type="ARBA" id="ARBA00023125"/>
    </source>
</evidence>
<keyword evidence="3 5" id="KW-0238">DNA-binding</keyword>
<dbReference type="Gene3D" id="1.10.150.130">
    <property type="match status" value="1"/>
</dbReference>
<reference evidence="9" key="1">
    <citation type="submission" date="2015-07" db="EMBL/GenBank/DDBJ databases">
        <authorList>
            <person name="Rodrigo-Torres Lidia"/>
            <person name="Arahal R.David."/>
        </authorList>
    </citation>
    <scope>NUCLEOTIDE SEQUENCE [LARGE SCALE GENOMIC DNA]</scope>
    <source>
        <strain evidence="9">CECT 5096</strain>
    </source>
</reference>
<dbReference type="Gene3D" id="1.10.443.10">
    <property type="entry name" value="Intergrase catalytic core"/>
    <property type="match status" value="1"/>
</dbReference>
<dbReference type="GeneID" id="97668581"/>
<dbReference type="PANTHER" id="PTHR30629">
    <property type="entry name" value="PROPHAGE INTEGRASE"/>
    <property type="match status" value="1"/>
</dbReference>
<comment type="similarity">
    <text evidence="1">Belongs to the 'phage' integrase family.</text>
</comment>
<dbReference type="CDD" id="cd00796">
    <property type="entry name" value="INT_Rci_Hp1_C"/>
    <property type="match status" value="1"/>
</dbReference>
<keyword evidence="2" id="KW-0229">DNA integration</keyword>
<accession>A0A0M7AAP3</accession>
<name>A0A0M7AAP3_9HYPH</name>
<dbReference type="Pfam" id="PF14659">
    <property type="entry name" value="Phage_int_SAM_3"/>
    <property type="match status" value="1"/>
</dbReference>
<dbReference type="SUPFAM" id="SSF56349">
    <property type="entry name" value="DNA breaking-rejoining enzymes"/>
    <property type="match status" value="1"/>
</dbReference>
<feature type="domain" description="Core-binding (CB)" evidence="7">
    <location>
        <begin position="94"/>
        <end position="173"/>
    </location>
</feature>
<dbReference type="RefSeq" id="WP_055115004.1">
    <property type="nucleotide sequence ID" value="NZ_CXWA01000002.1"/>
</dbReference>
<evidence type="ECO:0000313" key="8">
    <source>
        <dbReference type="EMBL" id="CTQ66579.1"/>
    </source>
</evidence>
<proteinExistence type="inferred from homology"/>
<dbReference type="InterPro" id="IPR025166">
    <property type="entry name" value="Integrase_DNA_bind_dom"/>
</dbReference>
<evidence type="ECO:0000256" key="5">
    <source>
        <dbReference type="PROSITE-ProRule" id="PRU01248"/>
    </source>
</evidence>
<evidence type="ECO:0000256" key="1">
    <source>
        <dbReference type="ARBA" id="ARBA00008857"/>
    </source>
</evidence>
<feature type="domain" description="Tyr recombinase" evidence="6">
    <location>
        <begin position="195"/>
        <end position="391"/>
    </location>
</feature>
<protein>
    <submittedName>
        <fullName evidence="8">Site-specific tyrosine recombinase XerC</fullName>
    </submittedName>
</protein>
<dbReference type="AlphaFoldDB" id="A0A0M7AAP3"/>
<organism evidence="8 9">
    <name type="scientific">Roseibium album</name>
    <dbReference type="NCBI Taxonomy" id="311410"/>
    <lineage>
        <taxon>Bacteria</taxon>
        <taxon>Pseudomonadati</taxon>
        <taxon>Pseudomonadota</taxon>
        <taxon>Alphaproteobacteria</taxon>
        <taxon>Hyphomicrobiales</taxon>
        <taxon>Stappiaceae</taxon>
        <taxon>Roseibium</taxon>
    </lineage>
</organism>
<dbReference type="Gene3D" id="3.30.160.390">
    <property type="entry name" value="Integrase, DNA-binding domain"/>
    <property type="match status" value="1"/>
</dbReference>
<dbReference type="InterPro" id="IPR013762">
    <property type="entry name" value="Integrase-like_cat_sf"/>
</dbReference>
<dbReference type="Proteomes" id="UP000049983">
    <property type="component" value="Unassembled WGS sequence"/>
</dbReference>
<evidence type="ECO:0000256" key="2">
    <source>
        <dbReference type="ARBA" id="ARBA00022908"/>
    </source>
</evidence>
<evidence type="ECO:0000259" key="6">
    <source>
        <dbReference type="PROSITE" id="PS51898"/>
    </source>
</evidence>
<dbReference type="InterPro" id="IPR002104">
    <property type="entry name" value="Integrase_catalytic"/>
</dbReference>
<dbReference type="STRING" id="311410.LA5095_02295"/>
<dbReference type="GO" id="GO:0003677">
    <property type="term" value="F:DNA binding"/>
    <property type="evidence" value="ECO:0007669"/>
    <property type="project" value="UniProtKB-UniRule"/>
</dbReference>
<dbReference type="OrthoDB" id="6388170at2"/>
<gene>
    <name evidence="8" type="ORF">LA5096_01152</name>
</gene>
<dbReference type="PROSITE" id="PS51898">
    <property type="entry name" value="TYR_RECOMBINASE"/>
    <property type="match status" value="1"/>
</dbReference>
<dbReference type="GO" id="GO:0006310">
    <property type="term" value="P:DNA recombination"/>
    <property type="evidence" value="ECO:0007669"/>
    <property type="project" value="UniProtKB-KW"/>
</dbReference>
<dbReference type="InterPro" id="IPR010998">
    <property type="entry name" value="Integrase_recombinase_N"/>
</dbReference>
<dbReference type="EMBL" id="CXWC01000002">
    <property type="protein sequence ID" value="CTQ66579.1"/>
    <property type="molecule type" value="Genomic_DNA"/>
</dbReference>
<dbReference type="PROSITE" id="PS51900">
    <property type="entry name" value="CB"/>
    <property type="match status" value="1"/>
</dbReference>
<dbReference type="GO" id="GO:0015074">
    <property type="term" value="P:DNA integration"/>
    <property type="evidence" value="ECO:0007669"/>
    <property type="project" value="UniProtKB-KW"/>
</dbReference>
<dbReference type="InterPro" id="IPR044068">
    <property type="entry name" value="CB"/>
</dbReference>
<dbReference type="PANTHER" id="PTHR30629:SF2">
    <property type="entry name" value="PROPHAGE INTEGRASE INTS-RELATED"/>
    <property type="match status" value="1"/>
</dbReference>
<dbReference type="Pfam" id="PF00589">
    <property type="entry name" value="Phage_integrase"/>
    <property type="match status" value="1"/>
</dbReference>
<keyword evidence="9" id="KW-1185">Reference proteome</keyword>
<keyword evidence="4" id="KW-0233">DNA recombination</keyword>
<dbReference type="InterPro" id="IPR050808">
    <property type="entry name" value="Phage_Integrase"/>
</dbReference>